<dbReference type="EMBL" id="MN740094">
    <property type="protein sequence ID" value="QHT87619.1"/>
    <property type="molecule type" value="Genomic_DNA"/>
</dbReference>
<dbReference type="Gene3D" id="3.40.30.10">
    <property type="entry name" value="Glutaredoxin"/>
    <property type="match status" value="1"/>
</dbReference>
<evidence type="ECO:0000256" key="2">
    <source>
        <dbReference type="ARBA" id="ARBA00022729"/>
    </source>
</evidence>
<dbReference type="AlphaFoldDB" id="A0A6C0I4A5"/>
<dbReference type="InterPro" id="IPR051063">
    <property type="entry name" value="PDI"/>
</dbReference>
<dbReference type="SUPFAM" id="SSF52833">
    <property type="entry name" value="Thioredoxin-like"/>
    <property type="match status" value="1"/>
</dbReference>
<feature type="domain" description="Thioredoxin" evidence="4">
    <location>
        <begin position="19"/>
        <end position="157"/>
    </location>
</feature>
<dbReference type="PANTHER" id="PTHR45672:SF3">
    <property type="entry name" value="THIOREDOXIN DOMAIN-CONTAINING PROTEIN 5"/>
    <property type="match status" value="1"/>
</dbReference>
<name>A0A6C0I4A5_9ZZZZ</name>
<reference evidence="5" key="1">
    <citation type="journal article" date="2020" name="Nature">
        <title>Giant virus diversity and host interactions through global metagenomics.</title>
        <authorList>
            <person name="Schulz F."/>
            <person name="Roux S."/>
            <person name="Paez-Espino D."/>
            <person name="Jungbluth S."/>
            <person name="Walsh D.A."/>
            <person name="Denef V.J."/>
            <person name="McMahon K.D."/>
            <person name="Konstantinidis K.T."/>
            <person name="Eloe-Fadrosh E.A."/>
            <person name="Kyrpides N.C."/>
            <person name="Woyke T."/>
        </authorList>
    </citation>
    <scope>NUCLEOTIDE SEQUENCE</scope>
    <source>
        <strain evidence="5">GVMAG-M-3300023184-190</strain>
    </source>
</reference>
<dbReference type="PROSITE" id="PS51352">
    <property type="entry name" value="THIOREDOXIN_2"/>
    <property type="match status" value="1"/>
</dbReference>
<proteinExistence type="inferred from homology"/>
<protein>
    <recommendedName>
        <fullName evidence="4">Thioredoxin domain-containing protein</fullName>
    </recommendedName>
</protein>
<evidence type="ECO:0000259" key="4">
    <source>
        <dbReference type="PROSITE" id="PS51352"/>
    </source>
</evidence>
<dbReference type="PANTHER" id="PTHR45672">
    <property type="entry name" value="PROTEIN DISULFIDE-ISOMERASE C17H9.14C-RELATED"/>
    <property type="match status" value="1"/>
</dbReference>
<dbReference type="GO" id="GO:0005783">
    <property type="term" value="C:endoplasmic reticulum"/>
    <property type="evidence" value="ECO:0007669"/>
    <property type="project" value="TreeGrafter"/>
</dbReference>
<dbReference type="InterPro" id="IPR036249">
    <property type="entry name" value="Thioredoxin-like_sf"/>
</dbReference>
<keyword evidence="3" id="KW-0812">Transmembrane</keyword>
<dbReference type="GO" id="GO:0003756">
    <property type="term" value="F:protein disulfide isomerase activity"/>
    <property type="evidence" value="ECO:0007669"/>
    <property type="project" value="TreeGrafter"/>
</dbReference>
<sequence>MLSFQTILEQYIKPNGIYISVALGFIIFTIVAYYGYQYYYVTKSDSSKYSDVANASRRDKIVSIYFFNADWCPHCKTALPEWTSFVSQYDKKVMNGYEIKCININCTEETADVATAINKYGIESYPTVKMEKDGKVIDFESKITSTALEKFATTMIH</sequence>
<evidence type="ECO:0000313" key="5">
    <source>
        <dbReference type="EMBL" id="QHT87619.1"/>
    </source>
</evidence>
<organism evidence="5">
    <name type="scientific">viral metagenome</name>
    <dbReference type="NCBI Taxonomy" id="1070528"/>
    <lineage>
        <taxon>unclassified sequences</taxon>
        <taxon>metagenomes</taxon>
        <taxon>organismal metagenomes</taxon>
    </lineage>
</organism>
<keyword evidence="3" id="KW-0472">Membrane</keyword>
<keyword evidence="2" id="KW-0732">Signal</keyword>
<evidence type="ECO:0000256" key="3">
    <source>
        <dbReference type="SAM" id="Phobius"/>
    </source>
</evidence>
<evidence type="ECO:0000256" key="1">
    <source>
        <dbReference type="ARBA" id="ARBA00006347"/>
    </source>
</evidence>
<dbReference type="CDD" id="cd02961">
    <property type="entry name" value="PDI_a_family"/>
    <property type="match status" value="1"/>
</dbReference>
<comment type="similarity">
    <text evidence="1">Belongs to the protein disulfide isomerase family.</text>
</comment>
<dbReference type="InterPro" id="IPR013766">
    <property type="entry name" value="Thioredoxin_domain"/>
</dbReference>
<keyword evidence="3" id="KW-1133">Transmembrane helix</keyword>
<dbReference type="GO" id="GO:0006457">
    <property type="term" value="P:protein folding"/>
    <property type="evidence" value="ECO:0007669"/>
    <property type="project" value="TreeGrafter"/>
</dbReference>
<dbReference type="Pfam" id="PF00085">
    <property type="entry name" value="Thioredoxin"/>
    <property type="match status" value="1"/>
</dbReference>
<accession>A0A6C0I4A5</accession>
<feature type="transmembrane region" description="Helical" evidence="3">
    <location>
        <begin position="16"/>
        <end position="36"/>
    </location>
</feature>